<dbReference type="OrthoDB" id="4087970at2759"/>
<organism evidence="3 4">
    <name type="scientific">Cladophialophora carrionii CBS 160.54</name>
    <dbReference type="NCBI Taxonomy" id="1279043"/>
    <lineage>
        <taxon>Eukaryota</taxon>
        <taxon>Fungi</taxon>
        <taxon>Dikarya</taxon>
        <taxon>Ascomycota</taxon>
        <taxon>Pezizomycotina</taxon>
        <taxon>Eurotiomycetes</taxon>
        <taxon>Chaetothyriomycetidae</taxon>
        <taxon>Chaetothyriales</taxon>
        <taxon>Herpotrichiellaceae</taxon>
        <taxon>Cladophialophora</taxon>
    </lineage>
</organism>
<reference evidence="3 4" key="1">
    <citation type="submission" date="2013-03" db="EMBL/GenBank/DDBJ databases">
        <title>The Genome Sequence of Cladophialophora carrionii CBS 160.54.</title>
        <authorList>
            <consortium name="The Broad Institute Genomics Platform"/>
            <person name="Cuomo C."/>
            <person name="de Hoog S."/>
            <person name="Gorbushina A."/>
            <person name="Walker B."/>
            <person name="Young S.K."/>
            <person name="Zeng Q."/>
            <person name="Gargeya S."/>
            <person name="Fitzgerald M."/>
            <person name="Haas B."/>
            <person name="Abouelleil A."/>
            <person name="Allen A.W."/>
            <person name="Alvarado L."/>
            <person name="Arachchi H.M."/>
            <person name="Berlin A.M."/>
            <person name="Chapman S.B."/>
            <person name="Gainer-Dewar J."/>
            <person name="Goldberg J."/>
            <person name="Griggs A."/>
            <person name="Gujja S."/>
            <person name="Hansen M."/>
            <person name="Howarth C."/>
            <person name="Imamovic A."/>
            <person name="Ireland A."/>
            <person name="Larimer J."/>
            <person name="McCowan C."/>
            <person name="Murphy C."/>
            <person name="Pearson M."/>
            <person name="Poon T.W."/>
            <person name="Priest M."/>
            <person name="Roberts A."/>
            <person name="Saif S."/>
            <person name="Shea T."/>
            <person name="Sisk P."/>
            <person name="Sykes S."/>
            <person name="Wortman J."/>
            <person name="Nusbaum C."/>
            <person name="Birren B."/>
        </authorList>
    </citation>
    <scope>NUCLEOTIDE SEQUENCE [LARGE SCALE GENOMIC DNA]</scope>
    <source>
        <strain evidence="3 4">CBS 160.54</strain>
    </source>
</reference>
<dbReference type="Pfam" id="PF10338">
    <property type="entry name" value="YBL028C_N"/>
    <property type="match status" value="1"/>
</dbReference>
<name>V9DAU0_9EURO</name>
<feature type="compositionally biased region" description="Basic residues" evidence="1">
    <location>
        <begin position="119"/>
        <end position="130"/>
    </location>
</feature>
<dbReference type="EMBL" id="KB822705">
    <property type="protein sequence ID" value="ETI23408.1"/>
    <property type="molecule type" value="Genomic_DNA"/>
</dbReference>
<dbReference type="Proteomes" id="UP000030678">
    <property type="component" value="Unassembled WGS sequence"/>
</dbReference>
<sequence>MAKSARATVVKKNRRALRATVFGPAHDARTARLSAKLQELAAKPKPETEKSMDVDERNGEDAEDQPRTDGNEEMDIDAQGAKMKAVRSASGKNRVNRKAHKISKKKPRNSMVFPSEIARRKKMAIKKTKR</sequence>
<feature type="compositionally biased region" description="Basic and acidic residues" evidence="1">
    <location>
        <begin position="42"/>
        <end position="70"/>
    </location>
</feature>
<dbReference type="GO" id="GO:0030687">
    <property type="term" value="C:preribosome, large subunit precursor"/>
    <property type="evidence" value="ECO:0007669"/>
    <property type="project" value="TreeGrafter"/>
</dbReference>
<evidence type="ECO:0000313" key="4">
    <source>
        <dbReference type="Proteomes" id="UP000030678"/>
    </source>
</evidence>
<dbReference type="RefSeq" id="XP_008727763.1">
    <property type="nucleotide sequence ID" value="XM_008729541.1"/>
</dbReference>
<feature type="domain" description="DUF2423" evidence="2">
    <location>
        <begin position="1"/>
        <end position="44"/>
    </location>
</feature>
<dbReference type="GeneID" id="19983703"/>
<dbReference type="PANTHER" id="PTHR28219">
    <property type="entry name" value="UPF0642 PROTEIN YBL028C"/>
    <property type="match status" value="1"/>
</dbReference>
<accession>V9DAU0</accession>
<dbReference type="VEuPathDB" id="FungiDB:G647_05210"/>
<gene>
    <name evidence="3" type="ORF">G647_05210</name>
</gene>
<dbReference type="InterPro" id="IPR019434">
    <property type="entry name" value="DUF2423"/>
</dbReference>
<dbReference type="PANTHER" id="PTHR28219:SF1">
    <property type="entry name" value="UPF0642 PROTEIN YBL028C"/>
    <property type="match status" value="1"/>
</dbReference>
<feature type="compositionally biased region" description="Basic residues" evidence="1">
    <location>
        <begin position="94"/>
        <end position="108"/>
    </location>
</feature>
<feature type="region of interest" description="Disordered" evidence="1">
    <location>
        <begin position="35"/>
        <end position="130"/>
    </location>
</feature>
<evidence type="ECO:0000313" key="3">
    <source>
        <dbReference type="EMBL" id="ETI23408.1"/>
    </source>
</evidence>
<dbReference type="HOGENOM" id="CLU_149452_0_0_1"/>
<proteinExistence type="predicted"/>
<protein>
    <recommendedName>
        <fullName evidence="2">DUF2423 domain-containing protein</fullName>
    </recommendedName>
</protein>
<evidence type="ECO:0000256" key="1">
    <source>
        <dbReference type="SAM" id="MobiDB-lite"/>
    </source>
</evidence>
<dbReference type="AlphaFoldDB" id="V9DAU0"/>
<evidence type="ECO:0000259" key="2">
    <source>
        <dbReference type="Pfam" id="PF10338"/>
    </source>
</evidence>